<gene>
    <name evidence="2" type="ORF">BaRGS_00017500</name>
</gene>
<organism evidence="2 3">
    <name type="scientific">Batillaria attramentaria</name>
    <dbReference type="NCBI Taxonomy" id="370345"/>
    <lineage>
        <taxon>Eukaryota</taxon>
        <taxon>Metazoa</taxon>
        <taxon>Spiralia</taxon>
        <taxon>Lophotrochozoa</taxon>
        <taxon>Mollusca</taxon>
        <taxon>Gastropoda</taxon>
        <taxon>Caenogastropoda</taxon>
        <taxon>Sorbeoconcha</taxon>
        <taxon>Cerithioidea</taxon>
        <taxon>Batillariidae</taxon>
        <taxon>Batillaria</taxon>
    </lineage>
</organism>
<evidence type="ECO:0000313" key="2">
    <source>
        <dbReference type="EMBL" id="KAK7491229.1"/>
    </source>
</evidence>
<dbReference type="AlphaFoldDB" id="A0ABD0KWF4"/>
<accession>A0ABD0KWF4</accession>
<dbReference type="EMBL" id="JACVVK020000117">
    <property type="protein sequence ID" value="KAK7491229.1"/>
    <property type="molecule type" value="Genomic_DNA"/>
</dbReference>
<evidence type="ECO:0000313" key="3">
    <source>
        <dbReference type="Proteomes" id="UP001519460"/>
    </source>
</evidence>
<reference evidence="2 3" key="1">
    <citation type="journal article" date="2023" name="Sci. Data">
        <title>Genome assembly of the Korean intertidal mud-creeper Batillaria attramentaria.</title>
        <authorList>
            <person name="Patra A.K."/>
            <person name="Ho P.T."/>
            <person name="Jun S."/>
            <person name="Lee S.J."/>
            <person name="Kim Y."/>
            <person name="Won Y.J."/>
        </authorList>
    </citation>
    <scope>NUCLEOTIDE SEQUENCE [LARGE SCALE GENOMIC DNA]</scope>
    <source>
        <strain evidence="2">Wonlab-2016</strain>
    </source>
</reference>
<evidence type="ECO:0000259" key="1">
    <source>
        <dbReference type="Pfam" id="PF08210"/>
    </source>
</evidence>
<comment type="caution">
    <text evidence="2">The sequence shown here is derived from an EMBL/GenBank/DDBJ whole genome shotgun (WGS) entry which is preliminary data.</text>
</comment>
<name>A0ABD0KWF4_9CAEN</name>
<keyword evidence="3" id="KW-1185">Reference proteome</keyword>
<protein>
    <recommendedName>
        <fullName evidence="1">Activation-induced cytidine deaminase AID domain-containing protein</fullName>
    </recommendedName>
</protein>
<dbReference type="Gene3D" id="3.40.140.10">
    <property type="entry name" value="Cytidine Deaminase, domain 2"/>
    <property type="match status" value="1"/>
</dbReference>
<feature type="domain" description="Activation-induced cytidine deaminase AID" evidence="1">
    <location>
        <begin position="91"/>
        <end position="215"/>
    </location>
</feature>
<sequence>MPLLKWHSTPAIQRACVIEPVFALLQIMAGFPWMLPVIPEPRGPKPGWAPSNEERYERFLNTLLHGSDWSFGLKYFAIYWLRFMDEGRQLSSPLFENGSRKCAEAHLMEHLNLQLSVLDRDKLVEVTVMQNSSPCWGCSDRYEKDLGDIIRDSGITVTIVFSSFHRIRRRSCQWQHHLHVNTIPLEHHTLNRDGLKKMSKVGIILKTAQFQDWKVLRIALQLPDNIFEEAYNRSPRRKEDVLLKEDLDFILEN</sequence>
<proteinExistence type="predicted"/>
<dbReference type="Pfam" id="PF08210">
    <property type="entry name" value="APOBEC_N"/>
    <property type="match status" value="1"/>
</dbReference>
<dbReference type="InterPro" id="IPR013158">
    <property type="entry name" value="AID"/>
</dbReference>
<dbReference type="Proteomes" id="UP001519460">
    <property type="component" value="Unassembled WGS sequence"/>
</dbReference>